<keyword evidence="3" id="KW-1185">Reference proteome</keyword>
<evidence type="ECO:0000313" key="2">
    <source>
        <dbReference type="EMBL" id="QEC67598.1"/>
    </source>
</evidence>
<dbReference type="OrthoDB" id="9834173at2"/>
<feature type="transmembrane region" description="Helical" evidence="1">
    <location>
        <begin position="12"/>
        <end position="37"/>
    </location>
</feature>
<accession>A0A5B8VBC4</accession>
<evidence type="ECO:0000256" key="1">
    <source>
        <dbReference type="SAM" id="Phobius"/>
    </source>
</evidence>
<name>A0A5B8VBC4_9BACT</name>
<sequence>MNKTSTLISRKFTFYIIAGKVIFTLLFLFCFLLSFSFQPAKAGELDSANNKKPVIVNDLEQCNIPQSMVMRIKHLSPVQIKDLNEEYQHTDLTEEGEEIVTIVKLRFIDNHITGYIKEVLMSNSEKPKSLSYIDIPIEWMCIPPKQDHPFHFSSDISELDSIKEENGCLDWVQRDNEVMIKFAEGKKAKKKSKFFN</sequence>
<keyword evidence="1" id="KW-1133">Transmembrane helix</keyword>
<evidence type="ECO:0000313" key="3">
    <source>
        <dbReference type="Proteomes" id="UP000321533"/>
    </source>
</evidence>
<protein>
    <submittedName>
        <fullName evidence="2">Uncharacterized protein</fullName>
    </submittedName>
</protein>
<dbReference type="KEGG" id="pgin:FRZ67_09960"/>
<reference evidence="2 3" key="1">
    <citation type="journal article" date="2016" name="Int. J. Syst. Evol. Microbiol.">
        <title>Panacibacter ginsenosidivorans gen. nov., sp. nov., with ginsenoside converting activity isolated from soil of a ginseng field.</title>
        <authorList>
            <person name="Siddiqi M.Z."/>
            <person name="Muhammad Shafi S."/>
            <person name="Choi K.D."/>
            <person name="Im W.T."/>
        </authorList>
    </citation>
    <scope>NUCLEOTIDE SEQUENCE [LARGE SCALE GENOMIC DNA]</scope>
    <source>
        <strain evidence="2 3">Gsoil1550</strain>
    </source>
</reference>
<dbReference type="AlphaFoldDB" id="A0A5B8VBC4"/>
<dbReference type="EMBL" id="CP042435">
    <property type="protein sequence ID" value="QEC67598.1"/>
    <property type="molecule type" value="Genomic_DNA"/>
</dbReference>
<gene>
    <name evidence="2" type="ORF">FRZ67_09960</name>
</gene>
<dbReference type="Proteomes" id="UP000321533">
    <property type="component" value="Chromosome"/>
</dbReference>
<organism evidence="2 3">
    <name type="scientific">Panacibacter ginsenosidivorans</name>
    <dbReference type="NCBI Taxonomy" id="1813871"/>
    <lineage>
        <taxon>Bacteria</taxon>
        <taxon>Pseudomonadati</taxon>
        <taxon>Bacteroidota</taxon>
        <taxon>Chitinophagia</taxon>
        <taxon>Chitinophagales</taxon>
        <taxon>Chitinophagaceae</taxon>
        <taxon>Panacibacter</taxon>
    </lineage>
</organism>
<proteinExistence type="predicted"/>
<dbReference type="RefSeq" id="WP_147189405.1">
    <property type="nucleotide sequence ID" value="NZ_CP042435.1"/>
</dbReference>
<keyword evidence="1" id="KW-0472">Membrane</keyword>
<keyword evidence="1" id="KW-0812">Transmembrane</keyword>